<keyword evidence="5" id="KW-0812">Transmembrane</keyword>
<dbReference type="STRING" id="188477.A0A433TDI3"/>
<dbReference type="SUPFAM" id="SSF57850">
    <property type="entry name" value="RING/U-box"/>
    <property type="match status" value="1"/>
</dbReference>
<keyword evidence="3" id="KW-0862">Zinc</keyword>
<dbReference type="OrthoDB" id="290834at2759"/>
<dbReference type="InterPro" id="IPR013083">
    <property type="entry name" value="Znf_RING/FYVE/PHD"/>
</dbReference>
<feature type="transmembrane region" description="Helical" evidence="5">
    <location>
        <begin position="12"/>
        <end position="33"/>
    </location>
</feature>
<organism evidence="7 8">
    <name type="scientific">Elysia chlorotica</name>
    <name type="common">Eastern emerald elysia</name>
    <name type="synonym">Sea slug</name>
    <dbReference type="NCBI Taxonomy" id="188477"/>
    <lineage>
        <taxon>Eukaryota</taxon>
        <taxon>Metazoa</taxon>
        <taxon>Spiralia</taxon>
        <taxon>Lophotrochozoa</taxon>
        <taxon>Mollusca</taxon>
        <taxon>Gastropoda</taxon>
        <taxon>Heterobranchia</taxon>
        <taxon>Euthyneura</taxon>
        <taxon>Panpulmonata</taxon>
        <taxon>Sacoglossa</taxon>
        <taxon>Placobranchoidea</taxon>
        <taxon>Plakobranchidae</taxon>
        <taxon>Elysia</taxon>
    </lineage>
</organism>
<keyword evidence="5" id="KW-1133">Transmembrane helix</keyword>
<protein>
    <recommendedName>
        <fullName evidence="6">RING-type domain-containing protein</fullName>
    </recommendedName>
</protein>
<dbReference type="AlphaFoldDB" id="A0A433TDI3"/>
<dbReference type="PANTHER" id="PTHR45931:SF3">
    <property type="entry name" value="RING ZINC FINGER-CONTAINING PROTEIN"/>
    <property type="match status" value="1"/>
</dbReference>
<dbReference type="Proteomes" id="UP000271974">
    <property type="component" value="Unassembled WGS sequence"/>
</dbReference>
<evidence type="ECO:0000313" key="7">
    <source>
        <dbReference type="EMBL" id="RUS79652.1"/>
    </source>
</evidence>
<dbReference type="EMBL" id="RQTK01000436">
    <property type="protein sequence ID" value="RUS79652.1"/>
    <property type="molecule type" value="Genomic_DNA"/>
</dbReference>
<evidence type="ECO:0000256" key="3">
    <source>
        <dbReference type="ARBA" id="ARBA00022833"/>
    </source>
</evidence>
<name>A0A433TDI3_ELYCH</name>
<dbReference type="GO" id="GO:0006511">
    <property type="term" value="P:ubiquitin-dependent protein catabolic process"/>
    <property type="evidence" value="ECO:0007669"/>
    <property type="project" value="TreeGrafter"/>
</dbReference>
<keyword evidence="5" id="KW-0472">Membrane</keyword>
<feature type="domain" description="RING-type" evidence="6">
    <location>
        <begin position="49"/>
        <end position="90"/>
    </location>
</feature>
<dbReference type="GO" id="GO:0008270">
    <property type="term" value="F:zinc ion binding"/>
    <property type="evidence" value="ECO:0007669"/>
    <property type="project" value="UniProtKB-KW"/>
</dbReference>
<gene>
    <name evidence="7" type="ORF">EGW08_012575</name>
</gene>
<keyword evidence="2 4" id="KW-0863">Zinc-finger</keyword>
<comment type="caution">
    <text evidence="7">The sequence shown here is derived from an EMBL/GenBank/DDBJ whole genome shotgun (WGS) entry which is preliminary data.</text>
</comment>
<dbReference type="InterPro" id="IPR001841">
    <property type="entry name" value="Znf_RING"/>
</dbReference>
<keyword evidence="1" id="KW-0479">Metal-binding</keyword>
<dbReference type="Gene3D" id="3.30.40.10">
    <property type="entry name" value="Zinc/RING finger domain, C3HC4 (zinc finger)"/>
    <property type="match status" value="1"/>
</dbReference>
<dbReference type="GO" id="GO:0005634">
    <property type="term" value="C:nucleus"/>
    <property type="evidence" value="ECO:0007669"/>
    <property type="project" value="TreeGrafter"/>
</dbReference>
<dbReference type="CDD" id="cd16469">
    <property type="entry name" value="RING-H2_RNF24-like"/>
    <property type="match status" value="1"/>
</dbReference>
<dbReference type="InterPro" id="IPR051834">
    <property type="entry name" value="RING_finger_E3_ligase"/>
</dbReference>
<sequence>MEHHSISFRVSLPLLGVGAFTLLLSFCFCFYLWSSTKTKILILMFPQTCSVCLEDFSKGDKIAICTCRHVFHSKCLTQWLQCRNNCPLCKAPVTKSARETTGLMRGAASGSSV</sequence>
<evidence type="ECO:0000256" key="2">
    <source>
        <dbReference type="ARBA" id="ARBA00022771"/>
    </source>
</evidence>
<dbReference type="SMART" id="SM00184">
    <property type="entry name" value="RING"/>
    <property type="match status" value="1"/>
</dbReference>
<dbReference type="PANTHER" id="PTHR45931">
    <property type="entry name" value="SI:CH211-59O9.10"/>
    <property type="match status" value="1"/>
</dbReference>
<evidence type="ECO:0000256" key="1">
    <source>
        <dbReference type="ARBA" id="ARBA00022723"/>
    </source>
</evidence>
<evidence type="ECO:0000259" key="6">
    <source>
        <dbReference type="PROSITE" id="PS50089"/>
    </source>
</evidence>
<evidence type="ECO:0000256" key="5">
    <source>
        <dbReference type="SAM" id="Phobius"/>
    </source>
</evidence>
<dbReference type="PROSITE" id="PS50089">
    <property type="entry name" value="ZF_RING_2"/>
    <property type="match status" value="1"/>
</dbReference>
<dbReference type="GO" id="GO:0061630">
    <property type="term" value="F:ubiquitin protein ligase activity"/>
    <property type="evidence" value="ECO:0007669"/>
    <property type="project" value="TreeGrafter"/>
</dbReference>
<proteinExistence type="predicted"/>
<dbReference type="Pfam" id="PF13639">
    <property type="entry name" value="zf-RING_2"/>
    <property type="match status" value="1"/>
</dbReference>
<accession>A0A433TDI3</accession>
<keyword evidence="8" id="KW-1185">Reference proteome</keyword>
<evidence type="ECO:0000313" key="8">
    <source>
        <dbReference type="Proteomes" id="UP000271974"/>
    </source>
</evidence>
<reference evidence="7 8" key="1">
    <citation type="submission" date="2019-01" db="EMBL/GenBank/DDBJ databases">
        <title>A draft genome assembly of the solar-powered sea slug Elysia chlorotica.</title>
        <authorList>
            <person name="Cai H."/>
            <person name="Li Q."/>
            <person name="Fang X."/>
            <person name="Li J."/>
            <person name="Curtis N.E."/>
            <person name="Altenburger A."/>
            <person name="Shibata T."/>
            <person name="Feng M."/>
            <person name="Maeda T."/>
            <person name="Schwartz J.A."/>
            <person name="Shigenobu S."/>
            <person name="Lundholm N."/>
            <person name="Nishiyama T."/>
            <person name="Yang H."/>
            <person name="Hasebe M."/>
            <person name="Li S."/>
            <person name="Pierce S.K."/>
            <person name="Wang J."/>
        </authorList>
    </citation>
    <scope>NUCLEOTIDE SEQUENCE [LARGE SCALE GENOMIC DNA]</scope>
    <source>
        <strain evidence="7">EC2010</strain>
        <tissue evidence="7">Whole organism of an adult</tissue>
    </source>
</reference>
<evidence type="ECO:0000256" key="4">
    <source>
        <dbReference type="PROSITE-ProRule" id="PRU00175"/>
    </source>
</evidence>